<feature type="compositionally biased region" description="Low complexity" evidence="1">
    <location>
        <begin position="319"/>
        <end position="340"/>
    </location>
</feature>
<dbReference type="EMBL" id="KE148156">
    <property type="protein sequence ID" value="EPE05597.1"/>
    <property type="molecule type" value="Genomic_DNA"/>
</dbReference>
<dbReference type="AlphaFoldDB" id="S3BYH2"/>
<sequence length="1195" mass="123878">MRPPSRLALAVLAASASLPSAAAWSVGRPAFRPSFPYLKIRDEATGLGDIADQLETFVQPTPTEESAPTPTAETIPATITTTTTTSTPQPDETTGGFLGGVGTGILLDDSQTDATGISTPATSTAAANVFTTTYSTCQVVTTTLPTVVFETVQTVYTLTPSCATATATPQTASEPATSEPATAEQSAAETTASGTTAEEIPLTTLIPRFRPRAVDILGRTITYYDEGTAVPTYTAEEEATTEQLVPVYSTEAPTPVYSTAAAPTPTTEQAATVPVVIGAVLADIESTAAPVTTSSLLPSSSFRFTNSSRPASLSTFAESTPPTSSFPLTSTSETPSGSGPFVSTAPGTSSGPLASTAPSVSSLVPSSLPNTLLPSSLVSVNISASVYTGPFTTSIPGTVTGPAVSTLPFSVVFSSVNASSGSVPALPVTVPSVSGPFTTSIGLLSTSSVCAAVQYSTGNVIITRSTYFTTLVNSCTSVTLTESGTSLTIPSLTISTLSIPSVSITVPSLIVAVPSLSSIAIPGITLSVPSVSTASVPGFSVAVPTFCPYSLYCVCPYVFRDCSDSVGGRPYSVGDRPYSVGDRAYPISCCSDSVGVRADFIGDRPYLIGGGANFVRVCPYSVGNRPYPLGIHPYCDGAYFIGSGTYFVGDRPYYKRADFVSLSSDSVGGSAYSIGLCSYCERADSVSVYSDSISICSDFVSLSSDSVSDGAYSISLCSYCERPYPVSICSDYKRADSVSVCSDCERADSLSFCPDCERANSVGLSSYREHPYPVSVCSDSLGVCSNYKRADSVGVCSDSLSVCSHYKRADFIGERANVVGIYSDSLGVCSDCECADSLSVCSDSERADFVGERANSVGAYSDFIDFVSIGALPFLKEDPDIWALYNSAAVQTIFAVGDKYFNSASSKIKARLMARDLTAAQVQKAQLAAGKAETDLARLRKIPGSTVATNDASADLRGSTQVIVSDYRRLNSKATTRRDSNSSVSTNSTTTNALVTLYSGLGDSVSLYNSDISYAGGVIQVLDGFFTIPTSLSESTEILGYNGFANVVEEVGMTASLDNTSSITVFIPNNAAVQSAQLTSSSDLLTIVEDHVVVATSDTDTVGYLPNLADGQVLTTKNGKELTITIDGNNNYYVNGILITTSNIVLTNGVAHVIDDILVASASASDGGFSLRSAGSSRLAIIASAVTILFSLLVL</sequence>
<dbReference type="Gene3D" id="2.30.180.10">
    <property type="entry name" value="FAS1 domain"/>
    <property type="match status" value="1"/>
</dbReference>
<keyword evidence="5" id="KW-1185">Reference proteome</keyword>
<dbReference type="HOGENOM" id="CLU_271378_0_0_1"/>
<proteinExistence type="predicted"/>
<evidence type="ECO:0000259" key="3">
    <source>
        <dbReference type="PROSITE" id="PS50213"/>
    </source>
</evidence>
<evidence type="ECO:0000313" key="5">
    <source>
        <dbReference type="Proteomes" id="UP000016923"/>
    </source>
</evidence>
<dbReference type="InterPro" id="IPR000782">
    <property type="entry name" value="FAS1_domain"/>
</dbReference>
<feature type="compositionally biased region" description="Polar residues" evidence="1">
    <location>
        <begin position="165"/>
        <end position="175"/>
    </location>
</feature>
<dbReference type="Proteomes" id="UP000016923">
    <property type="component" value="Unassembled WGS sequence"/>
</dbReference>
<accession>S3BYH2</accession>
<dbReference type="InterPro" id="IPR036378">
    <property type="entry name" value="FAS1_dom_sf"/>
</dbReference>
<dbReference type="STRING" id="1262450.S3BYH2"/>
<dbReference type="SUPFAM" id="SSF82153">
    <property type="entry name" value="FAS1 domain"/>
    <property type="match status" value="1"/>
</dbReference>
<name>S3BYH2_OPHP1</name>
<keyword evidence="2" id="KW-0732">Signal</keyword>
<feature type="region of interest" description="Disordered" evidence="1">
    <location>
        <begin position="312"/>
        <end position="356"/>
    </location>
</feature>
<dbReference type="Pfam" id="PF02469">
    <property type="entry name" value="Fasciclin"/>
    <property type="match status" value="1"/>
</dbReference>
<feature type="region of interest" description="Disordered" evidence="1">
    <location>
        <begin position="60"/>
        <end position="93"/>
    </location>
</feature>
<dbReference type="VEuPathDB" id="FungiDB:F503_02336"/>
<dbReference type="SMART" id="SM00554">
    <property type="entry name" value="FAS1"/>
    <property type="match status" value="1"/>
</dbReference>
<feature type="compositionally biased region" description="Low complexity" evidence="1">
    <location>
        <begin position="176"/>
        <end position="196"/>
    </location>
</feature>
<feature type="signal peptide" evidence="2">
    <location>
        <begin position="1"/>
        <end position="23"/>
    </location>
</feature>
<evidence type="ECO:0000313" key="4">
    <source>
        <dbReference type="EMBL" id="EPE05597.1"/>
    </source>
</evidence>
<protein>
    <submittedName>
        <fullName evidence="4">Beta-ig-h3 fasciclin</fullName>
    </submittedName>
</protein>
<organism evidence="4 5">
    <name type="scientific">Ophiostoma piceae (strain UAMH 11346)</name>
    <name type="common">Sap stain fungus</name>
    <dbReference type="NCBI Taxonomy" id="1262450"/>
    <lineage>
        <taxon>Eukaryota</taxon>
        <taxon>Fungi</taxon>
        <taxon>Dikarya</taxon>
        <taxon>Ascomycota</taxon>
        <taxon>Pezizomycotina</taxon>
        <taxon>Sordariomycetes</taxon>
        <taxon>Sordariomycetidae</taxon>
        <taxon>Ophiostomatales</taxon>
        <taxon>Ophiostomataceae</taxon>
        <taxon>Ophiostoma</taxon>
    </lineage>
</organism>
<dbReference type="PROSITE" id="PS50213">
    <property type="entry name" value="FAS1"/>
    <property type="match status" value="1"/>
</dbReference>
<reference evidence="4 5" key="1">
    <citation type="journal article" date="2013" name="BMC Genomics">
        <title>The genome and transcriptome of the pine saprophyte Ophiostoma piceae, and a comparison with the bark beetle-associated pine pathogen Grosmannia clavigera.</title>
        <authorList>
            <person name="Haridas S."/>
            <person name="Wang Y."/>
            <person name="Lim L."/>
            <person name="Massoumi Alamouti S."/>
            <person name="Jackman S."/>
            <person name="Docking R."/>
            <person name="Robertson G."/>
            <person name="Birol I."/>
            <person name="Bohlmann J."/>
            <person name="Breuil C."/>
        </authorList>
    </citation>
    <scope>NUCLEOTIDE SEQUENCE [LARGE SCALE GENOMIC DNA]</scope>
    <source>
        <strain evidence="4 5">UAMH 11346</strain>
    </source>
</reference>
<dbReference type="OrthoDB" id="286301at2759"/>
<dbReference type="eggNOG" id="KOG1437">
    <property type="taxonomic scope" value="Eukaryota"/>
</dbReference>
<feature type="chain" id="PRO_5004506826" evidence="2">
    <location>
        <begin position="24"/>
        <end position="1195"/>
    </location>
</feature>
<evidence type="ECO:0000256" key="1">
    <source>
        <dbReference type="SAM" id="MobiDB-lite"/>
    </source>
</evidence>
<feature type="region of interest" description="Disordered" evidence="1">
    <location>
        <begin position="165"/>
        <end position="196"/>
    </location>
</feature>
<gene>
    <name evidence="4" type="ORF">F503_02336</name>
</gene>
<feature type="domain" description="FAS1" evidence="3">
    <location>
        <begin position="1028"/>
        <end position="1158"/>
    </location>
</feature>
<evidence type="ECO:0000256" key="2">
    <source>
        <dbReference type="SAM" id="SignalP"/>
    </source>
</evidence>